<protein>
    <submittedName>
        <fullName evidence="3">Uncharacterized protein LOC113217825 isoform X1</fullName>
    </submittedName>
</protein>
<dbReference type="GeneID" id="113217825"/>
<dbReference type="CDD" id="cd20071">
    <property type="entry name" value="SET_SMYD"/>
    <property type="match status" value="1"/>
</dbReference>
<dbReference type="GO" id="GO:0008170">
    <property type="term" value="F:N-methyltransferase activity"/>
    <property type="evidence" value="ECO:0007669"/>
    <property type="project" value="UniProtKB-ARBA"/>
</dbReference>
<dbReference type="InterPro" id="IPR001214">
    <property type="entry name" value="SET_dom"/>
</dbReference>
<reference evidence="3" key="1">
    <citation type="submission" date="2025-08" db="UniProtKB">
        <authorList>
            <consortium name="RefSeq"/>
        </authorList>
    </citation>
    <scope>IDENTIFICATION</scope>
    <source>
        <tissue evidence="3">Whole organism</tissue>
    </source>
</reference>
<dbReference type="RefSeq" id="XP_052126159.1">
    <property type="nucleotide sequence ID" value="XM_052270199.1"/>
</dbReference>
<evidence type="ECO:0000259" key="1">
    <source>
        <dbReference type="PROSITE" id="PS50280"/>
    </source>
</evidence>
<keyword evidence="2" id="KW-1185">Reference proteome</keyword>
<dbReference type="Proteomes" id="UP000504606">
    <property type="component" value="Unplaced"/>
</dbReference>
<dbReference type="PANTHER" id="PTHR12197">
    <property type="entry name" value="HISTONE-LYSINE N-METHYLTRANSFERASE SMYD"/>
    <property type="match status" value="1"/>
</dbReference>
<dbReference type="OrthoDB" id="5945798at2759"/>
<dbReference type="GO" id="GO:0008757">
    <property type="term" value="F:S-adenosylmethionine-dependent methyltransferase activity"/>
    <property type="evidence" value="ECO:0007669"/>
    <property type="project" value="UniProtKB-ARBA"/>
</dbReference>
<dbReference type="InterPro" id="IPR050869">
    <property type="entry name" value="H3K4_H4K5_MeTrfase"/>
</dbReference>
<proteinExistence type="predicted"/>
<feature type="domain" description="SET" evidence="1">
    <location>
        <begin position="19"/>
        <end position="116"/>
    </location>
</feature>
<accession>A0A9C6U9T5</accession>
<dbReference type="InterPro" id="IPR046341">
    <property type="entry name" value="SET_dom_sf"/>
</dbReference>
<dbReference type="AlphaFoldDB" id="A0A9C6U9T5"/>
<dbReference type="GO" id="GO:0008276">
    <property type="term" value="F:protein methyltransferase activity"/>
    <property type="evidence" value="ECO:0007669"/>
    <property type="project" value="UniProtKB-ARBA"/>
</dbReference>
<organism evidence="2 3">
    <name type="scientific">Frankliniella occidentalis</name>
    <name type="common">Western flower thrips</name>
    <name type="synonym">Euthrips occidentalis</name>
    <dbReference type="NCBI Taxonomy" id="133901"/>
    <lineage>
        <taxon>Eukaryota</taxon>
        <taxon>Metazoa</taxon>
        <taxon>Ecdysozoa</taxon>
        <taxon>Arthropoda</taxon>
        <taxon>Hexapoda</taxon>
        <taxon>Insecta</taxon>
        <taxon>Pterygota</taxon>
        <taxon>Neoptera</taxon>
        <taxon>Paraneoptera</taxon>
        <taxon>Thysanoptera</taxon>
        <taxon>Terebrantia</taxon>
        <taxon>Thripoidea</taxon>
        <taxon>Thripidae</taxon>
        <taxon>Frankliniella</taxon>
    </lineage>
</organism>
<gene>
    <name evidence="3" type="primary">LOC113217825</name>
</gene>
<evidence type="ECO:0000313" key="2">
    <source>
        <dbReference type="Proteomes" id="UP000504606"/>
    </source>
</evidence>
<dbReference type="Gene3D" id="2.170.270.10">
    <property type="entry name" value="SET domain"/>
    <property type="match status" value="1"/>
</dbReference>
<dbReference type="KEGG" id="foc:113217825"/>
<sequence length="374" mass="41568">MPSSENGTVDAAELKSAYEDFLTTTTAPADVALGFVACSGPETRKGLERAYRASAINGFGFKNGKYSGSALYSGLSLLEHSCLPNARVLPDGDSEGVLLIAARDIAAGEHVTINYNYGEEPLPTRSERWLRNARRGFVCRCELCEDPTERGTYFNAWYCTTCKSKDLQQCLVTLVGAFGWRCRVCKSSGPCVDPAVLELEKSFASLQASMMLHPDRTGKDTQRLWQRFIDAALWPKGPLHLTHHLVVKARAELLGLGRCPVREPATLEEAGYLVEHCKRLLDVVVSLYPPINGHTCLVKIYLFLFTSRKLLEIGSHGHGLDGNQRTVNSEIEKPKEELSALLAEIRRSAFEPHELMALEKLKMKFMSEFHSLFL</sequence>
<dbReference type="PROSITE" id="PS50280">
    <property type="entry name" value="SET"/>
    <property type="match status" value="1"/>
</dbReference>
<evidence type="ECO:0000313" key="3">
    <source>
        <dbReference type="RefSeq" id="XP_052126159.1"/>
    </source>
</evidence>
<dbReference type="SUPFAM" id="SSF82199">
    <property type="entry name" value="SET domain"/>
    <property type="match status" value="1"/>
</dbReference>
<name>A0A9C6U9T5_FRAOC</name>
<dbReference type="Pfam" id="PF00856">
    <property type="entry name" value="SET"/>
    <property type="match status" value="1"/>
</dbReference>